<reference evidence="3 4" key="1">
    <citation type="submission" date="2023-04" db="EMBL/GenBank/DDBJ databases">
        <title>Marinobulbifer ophiurae gen. nov., sp. Nov., isolate from tissue of brittle star Ophioplocus japonicus.</title>
        <authorList>
            <person name="Kawano K."/>
            <person name="Sawayama S."/>
            <person name="Nakagawa S."/>
        </authorList>
    </citation>
    <scope>NUCLEOTIDE SEQUENCE [LARGE SCALE GENOMIC DNA]</scope>
    <source>
        <strain evidence="3 4">NKW57</strain>
    </source>
</reference>
<feature type="region of interest" description="Disordered" evidence="1">
    <location>
        <begin position="1"/>
        <end position="21"/>
    </location>
</feature>
<dbReference type="Gene3D" id="3.40.50.1820">
    <property type="entry name" value="alpha/beta hydrolase"/>
    <property type="match status" value="1"/>
</dbReference>
<dbReference type="PANTHER" id="PTHR43433:SF5">
    <property type="entry name" value="AB HYDROLASE-1 DOMAIN-CONTAINING PROTEIN"/>
    <property type="match status" value="1"/>
</dbReference>
<accession>A0ABQ6M1H2</accession>
<evidence type="ECO:0000256" key="1">
    <source>
        <dbReference type="SAM" id="MobiDB-lite"/>
    </source>
</evidence>
<dbReference type="InterPro" id="IPR050471">
    <property type="entry name" value="AB_hydrolase"/>
</dbReference>
<comment type="caution">
    <text evidence="3">The sequence shown here is derived from an EMBL/GenBank/DDBJ whole genome shotgun (WGS) entry which is preliminary data.</text>
</comment>
<dbReference type="Pfam" id="PF00561">
    <property type="entry name" value="Abhydrolase_1"/>
    <property type="match status" value="1"/>
</dbReference>
<dbReference type="SUPFAM" id="SSF53474">
    <property type="entry name" value="alpha/beta-Hydrolases"/>
    <property type="match status" value="1"/>
</dbReference>
<organism evidence="3 4">
    <name type="scientific">Biformimicrobium ophioploci</name>
    <dbReference type="NCBI Taxonomy" id="3036711"/>
    <lineage>
        <taxon>Bacteria</taxon>
        <taxon>Pseudomonadati</taxon>
        <taxon>Pseudomonadota</taxon>
        <taxon>Gammaproteobacteria</taxon>
        <taxon>Cellvibrionales</taxon>
        <taxon>Microbulbiferaceae</taxon>
        <taxon>Biformimicrobium</taxon>
    </lineage>
</organism>
<dbReference type="Proteomes" id="UP001224392">
    <property type="component" value="Unassembled WGS sequence"/>
</dbReference>
<dbReference type="PANTHER" id="PTHR43433">
    <property type="entry name" value="HYDROLASE, ALPHA/BETA FOLD FAMILY PROTEIN"/>
    <property type="match status" value="1"/>
</dbReference>
<dbReference type="InterPro" id="IPR000073">
    <property type="entry name" value="AB_hydrolase_1"/>
</dbReference>
<dbReference type="EMBL" id="BSYJ01000005">
    <property type="protein sequence ID" value="GMG88129.1"/>
    <property type="molecule type" value="Genomic_DNA"/>
</dbReference>
<feature type="domain" description="AB hydrolase-1" evidence="2">
    <location>
        <begin position="100"/>
        <end position="462"/>
    </location>
</feature>
<dbReference type="GO" id="GO:0016787">
    <property type="term" value="F:hydrolase activity"/>
    <property type="evidence" value="ECO:0007669"/>
    <property type="project" value="UniProtKB-KW"/>
</dbReference>
<dbReference type="InterPro" id="IPR029058">
    <property type="entry name" value="AB_hydrolase_fold"/>
</dbReference>
<evidence type="ECO:0000313" key="4">
    <source>
        <dbReference type="Proteomes" id="UP001224392"/>
    </source>
</evidence>
<evidence type="ECO:0000313" key="3">
    <source>
        <dbReference type="EMBL" id="GMG88129.1"/>
    </source>
</evidence>
<keyword evidence="4" id="KW-1185">Reference proteome</keyword>
<evidence type="ECO:0000259" key="2">
    <source>
        <dbReference type="Pfam" id="PF00561"/>
    </source>
</evidence>
<gene>
    <name evidence="3" type="ORF">MNKW57_24500</name>
</gene>
<keyword evidence="3" id="KW-0378">Hydrolase</keyword>
<protein>
    <submittedName>
        <fullName evidence="3">Alpha/beta fold hydrolase</fullName>
    </submittedName>
</protein>
<proteinExistence type="predicted"/>
<name>A0ABQ6M1H2_9GAMM</name>
<sequence length="506" mass="56152">METPPAAAPDSSTSARDPAPAGELEAENCWFATASSWPETRCYTMQVPEDHLNPGGRSIRFPVVRFVADRPDPNKLPLLHLGAGGPGSGMGMEPQNASDWLWINYAEMTTDRGRDLIVIDPRGTGMAEPRLTCDEFIKDARTAFASPLKPDEENRVFAQSLDRCYQRLSKSADLSHYHSKAVAQDMEALRREFDIEQWHLYGVSYATRYALTIARDYPDTVASMILNSAVFPDIRYVQRSAEDFANAFKRAFKYCDDDAECRKAGTNLQSRLESLVAELDENPLTVRTSLEEHSDNFDFVLTGQRLLRVMFQAFYDERFYRSLPTVIAALEKREADPAEPMVRSFMQLILDPTFGDAAGVSHFCFEEAPFIDFEMAAENAASSGSLGSVAASDLHLMQLQCRIWAIPTASLQESKPVQTDVPTLLMHGALDPVLAIEAVEDVRDQLSRHTWIRFPKLAHDVISVSDCAETAAAEFLDDPESVSAEKTLACRLKELGKSGTDAAGSN</sequence>